<evidence type="ECO:0000313" key="5">
    <source>
        <dbReference type="Proteomes" id="UP000077266"/>
    </source>
</evidence>
<keyword evidence="1" id="KW-0862">Zinc</keyword>
<dbReference type="OrthoDB" id="204958at2759"/>
<dbReference type="Pfam" id="PF25586">
    <property type="entry name" value="zf-CCCH_PAN3"/>
    <property type="match status" value="1"/>
</dbReference>
<reference evidence="4 5" key="1">
    <citation type="journal article" date="2016" name="Mol. Biol. Evol.">
        <title>Comparative Genomics of Early-Diverging Mushroom-Forming Fungi Provides Insights into the Origins of Lignocellulose Decay Capabilities.</title>
        <authorList>
            <person name="Nagy L.G."/>
            <person name="Riley R."/>
            <person name="Tritt A."/>
            <person name="Adam C."/>
            <person name="Daum C."/>
            <person name="Floudas D."/>
            <person name="Sun H."/>
            <person name="Yadav J.S."/>
            <person name="Pangilinan J."/>
            <person name="Larsson K.H."/>
            <person name="Matsuura K."/>
            <person name="Barry K."/>
            <person name="Labutti K."/>
            <person name="Kuo R."/>
            <person name="Ohm R.A."/>
            <person name="Bhattacharya S.S."/>
            <person name="Shirouzu T."/>
            <person name="Yoshinaga Y."/>
            <person name="Martin F.M."/>
            <person name="Grigoriev I.V."/>
            <person name="Hibbett D.S."/>
        </authorList>
    </citation>
    <scope>NUCLEOTIDE SEQUENCE [LARGE SCALE GENOMIC DNA]</scope>
    <source>
        <strain evidence="4 5">HHB12029</strain>
    </source>
</reference>
<dbReference type="Gene3D" id="6.10.250.3160">
    <property type="match status" value="1"/>
</dbReference>
<evidence type="ECO:0000259" key="3">
    <source>
        <dbReference type="PROSITE" id="PS50103"/>
    </source>
</evidence>
<feature type="domain" description="C3H1-type" evidence="3">
    <location>
        <begin position="38"/>
        <end position="67"/>
    </location>
</feature>
<dbReference type="InterPro" id="IPR000571">
    <property type="entry name" value="Znf_CCCH"/>
</dbReference>
<dbReference type="AlphaFoldDB" id="A0A165IUE5"/>
<dbReference type="PROSITE" id="PS50103">
    <property type="entry name" value="ZF_C3H1"/>
    <property type="match status" value="1"/>
</dbReference>
<evidence type="ECO:0000256" key="1">
    <source>
        <dbReference type="PROSITE-ProRule" id="PRU00723"/>
    </source>
</evidence>
<dbReference type="InParanoid" id="A0A165IUE5"/>
<dbReference type="Proteomes" id="UP000077266">
    <property type="component" value="Unassembled WGS sequence"/>
</dbReference>
<evidence type="ECO:0000313" key="4">
    <source>
        <dbReference type="EMBL" id="KZV93886.1"/>
    </source>
</evidence>
<feature type="region of interest" description="Disordered" evidence="2">
    <location>
        <begin position="1"/>
        <end position="37"/>
    </location>
</feature>
<feature type="zinc finger region" description="C3H1-type" evidence="1">
    <location>
        <begin position="38"/>
        <end position="67"/>
    </location>
</feature>
<keyword evidence="1" id="KW-0479">Metal-binding</keyword>
<keyword evidence="1" id="KW-0863">Zinc-finger</keyword>
<evidence type="ECO:0000256" key="2">
    <source>
        <dbReference type="SAM" id="MobiDB-lite"/>
    </source>
</evidence>
<dbReference type="EMBL" id="KV425982">
    <property type="protein sequence ID" value="KZV93886.1"/>
    <property type="molecule type" value="Genomic_DNA"/>
</dbReference>
<sequence>MAFFQRPQSAAIPIVAPEPRSASSSPGPSMGRPISKKDAAMKHCRNILIYGSCKFEGKGCAYYHPPKAGDVPESPSSPSAQ</sequence>
<protein>
    <recommendedName>
        <fullName evidence="3">C3H1-type domain-containing protein</fullName>
    </recommendedName>
</protein>
<keyword evidence="5" id="KW-1185">Reference proteome</keyword>
<dbReference type="GO" id="GO:0008270">
    <property type="term" value="F:zinc ion binding"/>
    <property type="evidence" value="ECO:0007669"/>
    <property type="project" value="UniProtKB-KW"/>
</dbReference>
<gene>
    <name evidence="4" type="ORF">EXIGLDRAFT_31661</name>
</gene>
<proteinExistence type="predicted"/>
<organism evidence="4 5">
    <name type="scientific">Exidia glandulosa HHB12029</name>
    <dbReference type="NCBI Taxonomy" id="1314781"/>
    <lineage>
        <taxon>Eukaryota</taxon>
        <taxon>Fungi</taxon>
        <taxon>Dikarya</taxon>
        <taxon>Basidiomycota</taxon>
        <taxon>Agaricomycotina</taxon>
        <taxon>Agaricomycetes</taxon>
        <taxon>Auriculariales</taxon>
        <taxon>Exidiaceae</taxon>
        <taxon>Exidia</taxon>
    </lineage>
</organism>
<name>A0A165IUE5_EXIGL</name>
<accession>A0A165IUE5</accession>